<accession>A0A177YE71</accession>
<dbReference type="EMBL" id="LVHI01000015">
    <property type="protein sequence ID" value="OAK53832.1"/>
    <property type="molecule type" value="Genomic_DNA"/>
</dbReference>
<comment type="caution">
    <text evidence="1">The sequence shown here is derived from an EMBL/GenBank/DDBJ whole genome shotgun (WGS) entry which is preliminary data.</text>
</comment>
<organism evidence="1 2">
    <name type="scientific">Rhodococcoides kyotonense</name>
    <dbReference type="NCBI Taxonomy" id="398843"/>
    <lineage>
        <taxon>Bacteria</taxon>
        <taxon>Bacillati</taxon>
        <taxon>Actinomycetota</taxon>
        <taxon>Actinomycetes</taxon>
        <taxon>Mycobacteriales</taxon>
        <taxon>Nocardiaceae</taxon>
        <taxon>Rhodococcoides</taxon>
    </lineage>
</organism>
<evidence type="ECO:0000313" key="1">
    <source>
        <dbReference type="EMBL" id="OAK53832.1"/>
    </source>
</evidence>
<reference evidence="1 2" key="1">
    <citation type="submission" date="2016-03" db="EMBL/GenBank/DDBJ databases">
        <title>Genome sequence of Rhodococcus kyotonensis KB10.</title>
        <authorList>
            <person name="Jeong H."/>
            <person name="Hong C.E."/>
            <person name="Jo S.H."/>
            <person name="Park J.M."/>
        </authorList>
    </citation>
    <scope>NUCLEOTIDE SEQUENCE [LARGE SCALE GENOMIC DNA]</scope>
    <source>
        <strain evidence="1 2">KB10</strain>
    </source>
</reference>
<keyword evidence="2" id="KW-1185">Reference proteome</keyword>
<sequence>MHWRRGFTPPVVVLVVVTALGVLLMHSVTAPIGRGAEHAAMSTTSTTSTMPIMGDESVPVAFGEHDCPTGHQMMHPCIGTVASWPALTVPVTDVGAEAVQSTMDRIGRRADSALERAPPWTLWELDRSVILRV</sequence>
<dbReference type="AlphaFoldDB" id="A0A177YE71"/>
<dbReference type="Pfam" id="PF19650">
    <property type="entry name" value="DUF6153"/>
    <property type="match status" value="1"/>
</dbReference>
<evidence type="ECO:0000313" key="2">
    <source>
        <dbReference type="Proteomes" id="UP000077519"/>
    </source>
</evidence>
<dbReference type="InterPro" id="IPR046151">
    <property type="entry name" value="DUF6153"/>
</dbReference>
<protein>
    <submittedName>
        <fullName evidence="1">Uncharacterized protein</fullName>
    </submittedName>
</protein>
<dbReference type="Proteomes" id="UP000077519">
    <property type="component" value="Unassembled WGS sequence"/>
</dbReference>
<gene>
    <name evidence="1" type="ORF">A3K89_22210</name>
</gene>
<name>A0A177YE71_9NOCA</name>
<proteinExistence type="predicted"/>